<dbReference type="InterPro" id="IPR006619">
    <property type="entry name" value="PGRP_domain_met/bac"/>
</dbReference>
<comment type="similarity">
    <text evidence="1">Belongs to the N-acetylmuramoyl-L-alanine amidase 2 family.</text>
</comment>
<proteinExistence type="inferred from homology"/>
<dbReference type="Pfam" id="PF01510">
    <property type="entry name" value="Amidase_2"/>
    <property type="match status" value="1"/>
</dbReference>
<feature type="domain" description="Peptidoglycan recognition protein family" evidence="4">
    <location>
        <begin position="3"/>
        <end position="145"/>
    </location>
</feature>
<name>A0AAV2J6I0_KNICA</name>
<reference evidence="5 6" key="1">
    <citation type="submission" date="2024-04" db="EMBL/GenBank/DDBJ databases">
        <authorList>
            <person name="Waldvogel A.-M."/>
            <person name="Schoenle A."/>
        </authorList>
    </citation>
    <scope>NUCLEOTIDE SEQUENCE [LARGE SCALE GENOMIC DNA]</scope>
</reference>
<dbReference type="GO" id="GO:0008270">
    <property type="term" value="F:zinc ion binding"/>
    <property type="evidence" value="ECO:0007669"/>
    <property type="project" value="InterPro"/>
</dbReference>
<evidence type="ECO:0000313" key="5">
    <source>
        <dbReference type="EMBL" id="CAL1570954.1"/>
    </source>
</evidence>
<dbReference type="SUPFAM" id="SSF55846">
    <property type="entry name" value="N-acetylmuramoyl-L-alanine amidase-like"/>
    <property type="match status" value="1"/>
</dbReference>
<dbReference type="Gene3D" id="3.40.80.10">
    <property type="entry name" value="Peptidoglycan recognition protein-like"/>
    <property type="match status" value="1"/>
</dbReference>
<dbReference type="GO" id="GO:0008745">
    <property type="term" value="F:N-acetylmuramoyl-L-alanine amidase activity"/>
    <property type="evidence" value="ECO:0007669"/>
    <property type="project" value="InterPro"/>
</dbReference>
<evidence type="ECO:0008006" key="7">
    <source>
        <dbReference type="Google" id="ProtNLM"/>
    </source>
</evidence>
<sequence length="165" mass="18097">MAVNVVSRAQWGAHTPHHKNNLTSPAKRIIIHHTAMKNCQTQTEGIIQLRQIQSDHMKFRDFDDIGYNFVVRGDGSVYEGRGWGVVGAHTKGHNDDSLGIAFMGNFNNESPSSEALTSVKRLLVIGVSQGFILPEFGLFGHKDLGITACPGVQLYSALPQLRSTN</sequence>
<evidence type="ECO:0000259" key="4">
    <source>
        <dbReference type="SMART" id="SM00701"/>
    </source>
</evidence>
<dbReference type="SMART" id="SM00701">
    <property type="entry name" value="PGRP"/>
    <property type="match status" value="1"/>
</dbReference>
<evidence type="ECO:0000256" key="1">
    <source>
        <dbReference type="ARBA" id="ARBA00007553"/>
    </source>
</evidence>
<dbReference type="GO" id="GO:0009253">
    <property type="term" value="P:peptidoglycan catabolic process"/>
    <property type="evidence" value="ECO:0007669"/>
    <property type="project" value="InterPro"/>
</dbReference>
<feature type="domain" description="N-acetylmuramoyl-L-alanine amidase" evidence="3">
    <location>
        <begin position="14"/>
        <end position="151"/>
    </location>
</feature>
<dbReference type="SMART" id="SM00644">
    <property type="entry name" value="Ami_2"/>
    <property type="match status" value="1"/>
</dbReference>
<keyword evidence="6" id="KW-1185">Reference proteome</keyword>
<keyword evidence="2" id="KW-0391">Immunity</keyword>
<dbReference type="PANTHER" id="PTHR11022:SF12">
    <property type="entry name" value="PEPTIDOGLYCAN RECOGNITION PROTEIN 3"/>
    <property type="match status" value="1"/>
</dbReference>
<dbReference type="InterPro" id="IPR002502">
    <property type="entry name" value="Amidase_domain"/>
</dbReference>
<dbReference type="AlphaFoldDB" id="A0AAV2J6I0"/>
<accession>A0AAV2J6I0</accession>
<dbReference type="FunFam" id="3.40.80.10:FF:000001">
    <property type="entry name" value="Peptidoglycan recognition protein 1"/>
    <property type="match status" value="1"/>
</dbReference>
<dbReference type="InterPro" id="IPR036505">
    <property type="entry name" value="Amidase/PGRP_sf"/>
</dbReference>
<evidence type="ECO:0000259" key="3">
    <source>
        <dbReference type="SMART" id="SM00644"/>
    </source>
</evidence>
<dbReference type="PANTHER" id="PTHR11022">
    <property type="entry name" value="PEPTIDOGLYCAN RECOGNITION PROTEIN"/>
    <property type="match status" value="1"/>
</dbReference>
<dbReference type="CDD" id="cd06583">
    <property type="entry name" value="PGRP"/>
    <property type="match status" value="1"/>
</dbReference>
<evidence type="ECO:0000313" key="6">
    <source>
        <dbReference type="Proteomes" id="UP001497482"/>
    </source>
</evidence>
<protein>
    <recommendedName>
        <fullName evidence="7">Peptidoglycan-recognition protein</fullName>
    </recommendedName>
</protein>
<dbReference type="InterPro" id="IPR015510">
    <property type="entry name" value="PGRP"/>
</dbReference>
<evidence type="ECO:0000256" key="2">
    <source>
        <dbReference type="ARBA" id="ARBA00022859"/>
    </source>
</evidence>
<dbReference type="EMBL" id="OZ035832">
    <property type="protein sequence ID" value="CAL1570954.1"/>
    <property type="molecule type" value="Genomic_DNA"/>
</dbReference>
<dbReference type="Proteomes" id="UP001497482">
    <property type="component" value="Chromosome 10"/>
</dbReference>
<dbReference type="GO" id="GO:0002376">
    <property type="term" value="P:immune system process"/>
    <property type="evidence" value="ECO:0007669"/>
    <property type="project" value="UniProtKB-KW"/>
</dbReference>
<organism evidence="5 6">
    <name type="scientific">Knipowitschia caucasica</name>
    <name type="common">Caucasian dwarf goby</name>
    <name type="synonym">Pomatoschistus caucasicus</name>
    <dbReference type="NCBI Taxonomy" id="637954"/>
    <lineage>
        <taxon>Eukaryota</taxon>
        <taxon>Metazoa</taxon>
        <taxon>Chordata</taxon>
        <taxon>Craniata</taxon>
        <taxon>Vertebrata</taxon>
        <taxon>Euteleostomi</taxon>
        <taxon>Actinopterygii</taxon>
        <taxon>Neopterygii</taxon>
        <taxon>Teleostei</taxon>
        <taxon>Neoteleostei</taxon>
        <taxon>Acanthomorphata</taxon>
        <taxon>Gobiaria</taxon>
        <taxon>Gobiiformes</taxon>
        <taxon>Gobioidei</taxon>
        <taxon>Gobiidae</taxon>
        <taxon>Gobiinae</taxon>
        <taxon>Knipowitschia</taxon>
    </lineage>
</organism>
<gene>
    <name evidence="5" type="ORF">KC01_LOCUS3148</name>
</gene>